<comment type="similarity">
    <text evidence="10">Belongs to the UPL family. TOM1/PTR1 subfamily.</text>
</comment>
<dbReference type="InterPro" id="IPR035983">
    <property type="entry name" value="Hect_E3_ubiquitin_ligase"/>
</dbReference>
<evidence type="ECO:0000256" key="5">
    <source>
        <dbReference type="ARBA" id="ARBA00022448"/>
    </source>
</evidence>
<feature type="compositionally biased region" description="Acidic residues" evidence="13">
    <location>
        <begin position="1888"/>
        <end position="1944"/>
    </location>
</feature>
<dbReference type="Pfam" id="PF00632">
    <property type="entry name" value="HECT"/>
    <property type="match status" value="1"/>
</dbReference>
<dbReference type="PANTHER" id="PTHR11254:SF67">
    <property type="entry name" value="E3 UBIQUITIN-PROTEIN LIGASE HUWE1"/>
    <property type="match status" value="1"/>
</dbReference>
<evidence type="ECO:0000259" key="14">
    <source>
        <dbReference type="PROSITE" id="PS50237"/>
    </source>
</evidence>
<evidence type="ECO:0000256" key="1">
    <source>
        <dbReference type="ARBA" id="ARBA00000885"/>
    </source>
</evidence>
<organism evidence="15 16">
    <name type="scientific">Wickerhamomyces pijperi</name>
    <name type="common">Yeast</name>
    <name type="synonym">Pichia pijperi</name>
    <dbReference type="NCBI Taxonomy" id="599730"/>
    <lineage>
        <taxon>Eukaryota</taxon>
        <taxon>Fungi</taxon>
        <taxon>Dikarya</taxon>
        <taxon>Ascomycota</taxon>
        <taxon>Saccharomycotina</taxon>
        <taxon>Saccharomycetes</taxon>
        <taxon>Phaffomycetales</taxon>
        <taxon>Wickerhamomycetaceae</taxon>
        <taxon>Wickerhamomyces</taxon>
    </lineage>
</organism>
<dbReference type="Proteomes" id="UP000774326">
    <property type="component" value="Unassembled WGS sequence"/>
</dbReference>
<keyword evidence="6" id="KW-0808">Transferase</keyword>
<evidence type="ECO:0000256" key="12">
    <source>
        <dbReference type="PROSITE-ProRule" id="PRU00104"/>
    </source>
</evidence>
<dbReference type="PROSITE" id="PS50237">
    <property type="entry name" value="HECT"/>
    <property type="match status" value="1"/>
</dbReference>
<protein>
    <recommendedName>
        <fullName evidence="4">HECT-type E3 ubiquitin transferase</fullName>
        <ecNumber evidence="4">2.3.2.26</ecNumber>
    </recommendedName>
    <alternativeName>
        <fullName evidence="11">HECT-type E3 ubiquitin transferase TOM1</fullName>
    </alternativeName>
</protein>
<dbReference type="OrthoDB" id="8068875at2759"/>
<dbReference type="GO" id="GO:0005634">
    <property type="term" value="C:nucleus"/>
    <property type="evidence" value="ECO:0007669"/>
    <property type="project" value="UniProtKB-SubCell"/>
</dbReference>
<dbReference type="SUPFAM" id="SSF48371">
    <property type="entry name" value="ARM repeat"/>
    <property type="match status" value="1"/>
</dbReference>
<dbReference type="SMART" id="SM00119">
    <property type="entry name" value="HECTc"/>
    <property type="match status" value="1"/>
</dbReference>
<dbReference type="InterPro" id="IPR050409">
    <property type="entry name" value="E3_ubiq-protein_ligase"/>
</dbReference>
<reference evidence="15" key="1">
    <citation type="journal article" date="2021" name="Open Biol.">
        <title>Shared evolutionary footprints suggest mitochondrial oxidative damage underlies multiple complex I losses in fungi.</title>
        <authorList>
            <person name="Schikora-Tamarit M.A."/>
            <person name="Marcet-Houben M."/>
            <person name="Nosek J."/>
            <person name="Gabaldon T."/>
        </authorList>
    </citation>
    <scope>NUCLEOTIDE SEQUENCE</scope>
    <source>
        <strain evidence="15">CBS2887</strain>
    </source>
</reference>
<dbReference type="Pfam" id="PF06012">
    <property type="entry name" value="DUF908"/>
    <property type="match status" value="1"/>
</dbReference>
<dbReference type="Pfam" id="PF06025">
    <property type="entry name" value="DUF913"/>
    <property type="match status" value="1"/>
</dbReference>
<sequence>YPELTSNSTKAPSHIKTSKNTAGETEDLKSAPTQSNSTEAPISTSQNKVDSPSTVLTGNTTPKEAAPTKDIIRAHKLVISEKEIRKKEFKDLLAVGISKLPKTYWLRFSLRLLMAKAFNSNSEQSMKLRKDLIIIKILSIGLIASVNNDFEVSSRIFEADPSLLNTLIELVNLNNTKIPANIRLAASQTLDCISAVKTWSSEIVKGFGGSVSHGLLFQNLRHILKAIREKDQENINEDFNRSFFNVVTNLTETKPLAAVLISAGLIHGFSEFLTLRTDYKRTLYGAIDFLSHICSNNLENIELFKETTGFTRLIQFIGDELQFALDNPGYGGGPPKYFDVHFIISFNQAAVLRCALEFIQNLIKKQSGDSARSLFDSPLLNHVNLVLRNVDVFGWTLTTNSISIITEILNSEPTSYAVLKDSGTIDLFIDDFESFFGKSALLLTSLPNAIGAISLNAEGLEKIKTKNIIKKFFKIFRNHSYAKALVQDNATEVMSGLFDELARHNTDYKPLITAEVIELIKELPEFGASILPRPEIYTSPNGRSFYHAADEEVVDGEEGAKPIAAWESIDEAFILENASSFIGDLLQHSNTWISLIELIPVENWIPLITLHNAPFDYPYSNCMYPINGTLKFFDDENREYAPRTIVDSIVKNVGLLKDYYESQEEGSIFQKLDGDKAASDDLLNRMISANNILFAFVDIYCNPSSLSAVRVEQLANMFGEDKGVQLIEDLGKLLKRVTHEEEVIRTTMPLSVADETILNQYDEGFPPLKINYKESKEDNKHTKTSAKFKNSLQVRFLQQRIHSSIALIFNTLLLLSKNLREDGRLELIRRFQVRIADAITKIFVGFLDESYYSKPSFQLVLLNTIHYCLTDTNSDKALGLANVMYLQNGGLLKEKKLLMHHWNNVRDLDQANVDELKEITYVKESKEGITLGFIIHILVFFNKITNFDTMVSLGHASLYYEGGLDGGSKLHPGLINSSFIVQTKLFGFGVLLKLFNEDGMGAMDDEIKLTQVVVSEIVKLGNNVYSTTGDRNLVQADGCLFKVNWRHVELSQAKMDYLFEHGLTDDEVMKIMNSTSGNFTLLNKDERLPKFEDAQRWEEICEVVNKDPYVPPVLELTEPQFDDHVTYADLQDLRTTRMSFVLDQYILIAQYHQESIPDISKFLQSSFINVSGFATGSSQIPRFQDEVLNTILEFIYSFEISKEDNKELAGVVQLFGTFLKNDSVFFGCHSALENLVSHFAENLKPEFVNCDWFPKVLYCLQRILACEELADMTKPDVNAMIPLPKSIPIAFKIDPEMKEQLFQTLISAEVITNHWSTLDVTRVLFIYAREPEYAQRIIKSGILCKIIANFSVATTDSPERDGAVRASFAVLLRRCYETADVLREIINREINKQFMGKNKKEITLDRVRDLIAVLKDSFGIVLRHPAMFVEEISKRVRFVEFSEPLRNFSSKIVETSEAAQTVDADKTSQKGTTSLAANDTGIVHLILTELMKTAKEDWFSDPELTEEEKKAKEADEKKNEIPKIHRTDIHKNKHCSYMIYLLKLLVELMSSYKQSKLEFLTFSKKSQGKSEDFKPRSTSLNFLLHQLVIGPKRQLDDAGKSRKRVVYDLATKVIVAFVATLDSIDIEVDPKKVDPDMIFIRKFTVDSVHKILKDISSAPQSVSSCYDTIVSVCNIFTSLMKPMQDRLIDSHTSTFDDYHMAKTILDTTVTGTLSHVLTEVDLNYNEYFFVLEAIAGVLNRLGEIKTTRQELFRTSESASGADADEEEVEEDENDFKEETPDLFQNSTLGMYDVAEIDDEDDATDDDIAEDVEITSDEDGHHDMGSDFSEGEEDILIGSEGEFVSDEDMDSEEDDDDGDDDDDSEDDDDDDSQEEGIEFEDDSAHMIDSDEVDDEISGDSELEGYENGDYSDYESGLEGEEFDGINPDDVEGEDVDIDLYDDGMDDGFLAGDGEEVEDASDNESLESQLEDLIEEASDEDGWDHAPQHIERRRGISIRESNDGLEVAVNSESEDESDDDSIEGFDNINEDDDLGHILGAVQSGRRGLSRGRQHFRNPRFGHVNHHQMMHDQMATRFPLIANRDDFRSFTNIRRTSMERVRELQQLRSMMLGRRIGARTPNQEFVMRSTRDRHNDVAQSMFNKMIDPLRSLVFIVNNIFEPSKELHEIKVKEEAERLAKAREEEIKKLEERETQIMKELAERAEHESISATDTNQAQEAGSAADADAEPTRAPVYVTVNGRQVDISGTDIDPEFFEALPDEMREDVLTQHIRERRAEATQTGSHIREIDEAFLEALPADMRDDILHAEETQRRFSTLREQAQNLAQTLPGTFVPAGDDGLPVIAANGGAEGSKAKEKHKVFFTPLVDKYGVASLMRFIFIPQSFHGRNSLYKLLGQLSINKQTRTEVLGMLLFILKEGINDQASLQRVFHQVSIKSKAPSPFNAASGVSQTSGPMSIDTAKSGSSKVSASSNQQQRPIADPSHHFPIRATPFIVSSQVLEALQFLLESDPQLRHYFISDHEGYSFKKSSALKKNHLNGAKHPRYPLNILLELLSHPTIKDKSSLMDLLSRIIQITTRPLTALKKAQGEMTDSKKRIEMPNVLPQSLMNIVSILVSGDCSSRTFQQTISAMQNLLVIDDSKSVFAATLSESATALGSVLVKDLNVLIEDLKQSQEATDFNSAMMTKFTSQSSDQAKLLRVLTALDYLFTSKKKDKEERMVQNKNLTDVYDKAKLGSLWGALSETLDLFESNKAITHVAITLLPLIEALMVVCKHSKVKELEAKDALKFENKKCDFTNEPIESLFFSFTDTHKKILNQMVRSNSKLMSGPFAMLVRNPRVLEFDNKKNYFDRMLHSEEDKKTTLGVTVSRDQVFLDSFRSLFFKSKDEFKKSKLEITFRGESGVDAGGVTREWYQVLSRQMFNPDYALFLPVAADKTTFHPNRTSSVNPEHLSFFKFIGRVIGKAIFDNCFLDCHFSRDVYKSILGRSVSLKDLESIDLDYYKSLIWMLENDITDIIFETFSVETDDYGVVSTIDLIPNGRDVSVTEDNKQEYVRLVVEYRLQKSVKEQMDNFLQGFHEIIPKELISIFDEQELELLISGLPDIDVDDWKNNTKYVNYTPNSQEIQYFWRAVRSFDTEERAKLLQFATGTSKVPLNGFKELEGANGATKFSIHKDFGSVDRLPSSHTCFNQIDLPAYASYETLRGSLLLAITEGHEGFGLA</sequence>
<dbReference type="FunFam" id="3.30.2410.10:FF:000004">
    <property type="entry name" value="E3 ubiquitin-protein ligase HUWE1, variant"/>
    <property type="match status" value="1"/>
</dbReference>
<dbReference type="EC" id="2.3.2.26" evidence="4"/>
<gene>
    <name evidence="15" type="ORF">WICPIJ_005483</name>
</gene>
<feature type="non-terminal residue" evidence="15">
    <location>
        <position position="1"/>
    </location>
</feature>
<dbReference type="Gene3D" id="3.30.2160.10">
    <property type="entry name" value="Hect, E3 ligase catalytic domain"/>
    <property type="match status" value="1"/>
</dbReference>
<evidence type="ECO:0000256" key="2">
    <source>
        <dbReference type="ARBA" id="ARBA00004123"/>
    </source>
</evidence>
<accession>A0A9P8TL24</accession>
<dbReference type="GO" id="GO:0006511">
    <property type="term" value="P:ubiquitin-dependent protein catabolic process"/>
    <property type="evidence" value="ECO:0007669"/>
    <property type="project" value="TreeGrafter"/>
</dbReference>
<feature type="region of interest" description="Disordered" evidence="13">
    <location>
        <begin position="1"/>
        <end position="67"/>
    </location>
</feature>
<dbReference type="EMBL" id="JAEUBG010003070">
    <property type="protein sequence ID" value="KAH3683538.1"/>
    <property type="molecule type" value="Genomic_DNA"/>
</dbReference>
<dbReference type="Gene3D" id="3.30.2410.10">
    <property type="entry name" value="Hect, E3 ligase catalytic domain"/>
    <property type="match status" value="1"/>
</dbReference>
<evidence type="ECO:0000256" key="9">
    <source>
        <dbReference type="ARBA" id="ARBA00023242"/>
    </source>
</evidence>
<dbReference type="CDD" id="cd00078">
    <property type="entry name" value="HECTc"/>
    <property type="match status" value="1"/>
</dbReference>
<keyword evidence="9" id="KW-0539">Nucleus</keyword>
<proteinExistence type="inferred from homology"/>
<evidence type="ECO:0000256" key="6">
    <source>
        <dbReference type="ARBA" id="ARBA00022679"/>
    </source>
</evidence>
<dbReference type="Gene3D" id="1.25.10.10">
    <property type="entry name" value="Leucine-rich Repeat Variant"/>
    <property type="match status" value="1"/>
</dbReference>
<comment type="pathway">
    <text evidence="3">Protein modification; protein ubiquitination.</text>
</comment>
<feature type="compositionally biased region" description="Low complexity" evidence="13">
    <location>
        <begin position="2213"/>
        <end position="2222"/>
    </location>
</feature>
<feature type="region of interest" description="Disordered" evidence="13">
    <location>
        <begin position="2436"/>
        <end position="2480"/>
    </location>
</feature>
<dbReference type="FunFam" id="3.30.2160.10:FF:000001">
    <property type="entry name" value="E3 ubiquitin-protein ligase NEDD4-like"/>
    <property type="match status" value="1"/>
</dbReference>
<evidence type="ECO:0000256" key="13">
    <source>
        <dbReference type="SAM" id="MobiDB-lite"/>
    </source>
</evidence>
<feature type="compositionally biased region" description="Low complexity" evidence="13">
    <location>
        <begin position="2458"/>
        <end position="2469"/>
    </location>
</feature>
<dbReference type="SUPFAM" id="SSF56204">
    <property type="entry name" value="Hect, E3 ligase catalytic domain"/>
    <property type="match status" value="1"/>
</dbReference>
<dbReference type="GO" id="GO:0061630">
    <property type="term" value="F:ubiquitin protein ligase activity"/>
    <property type="evidence" value="ECO:0007669"/>
    <property type="project" value="UniProtKB-EC"/>
</dbReference>
<reference evidence="15" key="2">
    <citation type="submission" date="2021-01" db="EMBL/GenBank/DDBJ databases">
        <authorList>
            <person name="Schikora-Tamarit M.A."/>
        </authorList>
    </citation>
    <scope>NUCLEOTIDE SEQUENCE</scope>
    <source>
        <strain evidence="15">CBS2887</strain>
    </source>
</reference>
<feature type="compositionally biased region" description="Acidic residues" evidence="13">
    <location>
        <begin position="1842"/>
        <end position="1880"/>
    </location>
</feature>
<keyword evidence="8" id="KW-0509">mRNA transport</keyword>
<dbReference type="GO" id="GO:0005737">
    <property type="term" value="C:cytoplasm"/>
    <property type="evidence" value="ECO:0007669"/>
    <property type="project" value="TreeGrafter"/>
</dbReference>
<keyword evidence="5" id="KW-0813">Transport</keyword>
<comment type="catalytic activity">
    <reaction evidence="1">
        <text>S-ubiquitinyl-[E2 ubiquitin-conjugating enzyme]-L-cysteine + [acceptor protein]-L-lysine = [E2 ubiquitin-conjugating enzyme]-L-cysteine + N(6)-ubiquitinyl-[acceptor protein]-L-lysine.</text>
        <dbReference type="EC" id="2.3.2.26"/>
    </reaction>
</comment>
<dbReference type="InterPro" id="IPR000569">
    <property type="entry name" value="HECT_dom"/>
</dbReference>
<evidence type="ECO:0000256" key="4">
    <source>
        <dbReference type="ARBA" id="ARBA00012485"/>
    </source>
</evidence>
<comment type="subcellular location">
    <subcellularLocation>
        <location evidence="2">Nucleus</location>
    </subcellularLocation>
</comment>
<dbReference type="Gene3D" id="3.90.1750.10">
    <property type="entry name" value="Hect, E3 ligase catalytic domains"/>
    <property type="match status" value="1"/>
</dbReference>
<evidence type="ECO:0000256" key="11">
    <source>
        <dbReference type="ARBA" id="ARBA00076267"/>
    </source>
</evidence>
<dbReference type="InterPro" id="IPR016024">
    <property type="entry name" value="ARM-type_fold"/>
</dbReference>
<feature type="active site" description="Glycyl thioester intermediate" evidence="12">
    <location>
        <position position="3184"/>
    </location>
</feature>
<feature type="domain" description="HECT" evidence="14">
    <location>
        <begin position="2881"/>
        <end position="3217"/>
    </location>
</feature>
<feature type="region of interest" description="Disordered" evidence="13">
    <location>
        <begin position="1751"/>
        <end position="1788"/>
    </location>
</feature>
<dbReference type="PANTHER" id="PTHR11254">
    <property type="entry name" value="HECT DOMAIN UBIQUITIN-PROTEIN LIGASE"/>
    <property type="match status" value="1"/>
</dbReference>
<dbReference type="GO" id="GO:0000209">
    <property type="term" value="P:protein polyubiquitination"/>
    <property type="evidence" value="ECO:0007669"/>
    <property type="project" value="TreeGrafter"/>
</dbReference>
<evidence type="ECO:0000313" key="15">
    <source>
        <dbReference type="EMBL" id="KAH3683538.1"/>
    </source>
</evidence>
<dbReference type="GO" id="GO:0051028">
    <property type="term" value="P:mRNA transport"/>
    <property type="evidence" value="ECO:0007669"/>
    <property type="project" value="UniProtKB-KW"/>
</dbReference>
<evidence type="ECO:0000256" key="3">
    <source>
        <dbReference type="ARBA" id="ARBA00004906"/>
    </source>
</evidence>
<dbReference type="InterPro" id="IPR025527">
    <property type="entry name" value="HUWE1/Rev1_UBM"/>
</dbReference>
<keyword evidence="16" id="KW-1185">Reference proteome</keyword>
<dbReference type="FunFam" id="3.90.1750.10:FF:000003">
    <property type="entry name" value="E3 ubiquitin-protein ligase UPL1"/>
    <property type="match status" value="1"/>
</dbReference>
<dbReference type="InterPro" id="IPR010309">
    <property type="entry name" value="E3_Ub_ligase_DUF908"/>
</dbReference>
<evidence type="ECO:0000256" key="10">
    <source>
        <dbReference type="ARBA" id="ARBA00034494"/>
    </source>
</evidence>
<feature type="region of interest" description="Disordered" evidence="13">
    <location>
        <begin position="2200"/>
        <end position="2229"/>
    </location>
</feature>
<comment type="caution">
    <text evidence="15">The sequence shown here is derived from an EMBL/GenBank/DDBJ whole genome shotgun (WGS) entry which is preliminary data.</text>
</comment>
<dbReference type="InterPro" id="IPR011989">
    <property type="entry name" value="ARM-like"/>
</dbReference>
<keyword evidence="7 12" id="KW-0833">Ubl conjugation pathway</keyword>
<dbReference type="InterPro" id="IPR010314">
    <property type="entry name" value="E3_Ub_ligase_DUF913"/>
</dbReference>
<feature type="compositionally biased region" description="Polar residues" evidence="13">
    <location>
        <begin position="31"/>
        <end position="62"/>
    </location>
</feature>
<dbReference type="Pfam" id="PF14377">
    <property type="entry name" value="UBM"/>
    <property type="match status" value="2"/>
</dbReference>
<evidence type="ECO:0000313" key="16">
    <source>
        <dbReference type="Proteomes" id="UP000774326"/>
    </source>
</evidence>
<feature type="region of interest" description="Disordered" evidence="13">
    <location>
        <begin position="1834"/>
        <end position="1961"/>
    </location>
</feature>
<name>A0A9P8TL24_WICPI</name>
<feature type="compositionally biased region" description="Acidic residues" evidence="13">
    <location>
        <begin position="1762"/>
        <end position="1775"/>
    </location>
</feature>
<feature type="compositionally biased region" description="Polar residues" evidence="13">
    <location>
        <begin position="1"/>
        <end position="11"/>
    </location>
</feature>
<evidence type="ECO:0000256" key="8">
    <source>
        <dbReference type="ARBA" id="ARBA00022816"/>
    </source>
</evidence>
<evidence type="ECO:0000256" key="7">
    <source>
        <dbReference type="ARBA" id="ARBA00022786"/>
    </source>
</evidence>
<feature type="compositionally biased region" description="Acidic residues" evidence="13">
    <location>
        <begin position="1951"/>
        <end position="1961"/>
    </location>
</feature>